<keyword evidence="5" id="KW-1185">Reference proteome</keyword>
<keyword evidence="2" id="KW-0012">Acyltransferase</keyword>
<dbReference type="InterPro" id="IPR050832">
    <property type="entry name" value="Bact_Acetyltransf"/>
</dbReference>
<reference evidence="4 5" key="1">
    <citation type="submission" date="2019-09" db="EMBL/GenBank/DDBJ databases">
        <authorList>
            <person name="Park J.-S."/>
            <person name="Choi H.-J."/>
        </authorList>
    </citation>
    <scope>NUCLEOTIDE SEQUENCE [LARGE SCALE GENOMIC DNA]</scope>
    <source>
        <strain evidence="4 5">176SS1-4</strain>
    </source>
</reference>
<dbReference type="Proteomes" id="UP000326554">
    <property type="component" value="Unassembled WGS sequence"/>
</dbReference>
<dbReference type="SUPFAM" id="SSF55729">
    <property type="entry name" value="Acyl-CoA N-acyltransferases (Nat)"/>
    <property type="match status" value="1"/>
</dbReference>
<dbReference type="PROSITE" id="PS51186">
    <property type="entry name" value="GNAT"/>
    <property type="match status" value="1"/>
</dbReference>
<dbReference type="Pfam" id="PF00583">
    <property type="entry name" value="Acetyltransf_1"/>
    <property type="match status" value="1"/>
</dbReference>
<dbReference type="AlphaFoldDB" id="A0A5J5GR37"/>
<evidence type="ECO:0000313" key="5">
    <source>
        <dbReference type="Proteomes" id="UP000326554"/>
    </source>
</evidence>
<organism evidence="4 5">
    <name type="scientific">Histidinibacterium aquaticum</name>
    <dbReference type="NCBI Taxonomy" id="2613962"/>
    <lineage>
        <taxon>Bacteria</taxon>
        <taxon>Pseudomonadati</taxon>
        <taxon>Pseudomonadota</taxon>
        <taxon>Alphaproteobacteria</taxon>
        <taxon>Rhodobacterales</taxon>
        <taxon>Paracoccaceae</taxon>
        <taxon>Histidinibacterium</taxon>
    </lineage>
</organism>
<dbReference type="PANTHER" id="PTHR43877">
    <property type="entry name" value="AMINOALKYLPHOSPHONATE N-ACETYLTRANSFERASE-RELATED-RELATED"/>
    <property type="match status" value="1"/>
</dbReference>
<name>A0A5J5GR37_9RHOB</name>
<dbReference type="InterPro" id="IPR016181">
    <property type="entry name" value="Acyl_CoA_acyltransferase"/>
</dbReference>
<comment type="caution">
    <text evidence="4">The sequence shown here is derived from an EMBL/GenBank/DDBJ whole genome shotgun (WGS) entry which is preliminary data.</text>
</comment>
<dbReference type="GO" id="GO:0016747">
    <property type="term" value="F:acyltransferase activity, transferring groups other than amino-acyl groups"/>
    <property type="evidence" value="ECO:0007669"/>
    <property type="project" value="InterPro"/>
</dbReference>
<dbReference type="InterPro" id="IPR000182">
    <property type="entry name" value="GNAT_dom"/>
</dbReference>
<accession>A0A5J5GR37</accession>
<dbReference type="EMBL" id="VYQE01000001">
    <property type="protein sequence ID" value="KAA9010555.1"/>
    <property type="molecule type" value="Genomic_DNA"/>
</dbReference>
<feature type="domain" description="N-acetyltransferase" evidence="3">
    <location>
        <begin position="2"/>
        <end position="193"/>
    </location>
</feature>
<evidence type="ECO:0000256" key="2">
    <source>
        <dbReference type="ARBA" id="ARBA00023315"/>
    </source>
</evidence>
<evidence type="ECO:0000313" key="4">
    <source>
        <dbReference type="EMBL" id="KAA9010555.1"/>
    </source>
</evidence>
<sequence>MIVRRGFGPDDRPRLAELYWGAFGPKLGRVLGPERRALDFIAISASPQHALCVFDDSDALVGVAGFQSAFGSLVAGDYQDLVAVYGPLGAAWRALALRMLERPAARDELMVDGIFVDPAWRGRGIGTALIEALAREAVTLGRSSLRLEVAAGNDRARALYEERGFVAVSRRIRPALSLLCGLGRTTMMVRKLTR</sequence>
<evidence type="ECO:0000259" key="3">
    <source>
        <dbReference type="PROSITE" id="PS51186"/>
    </source>
</evidence>
<dbReference type="CDD" id="cd04301">
    <property type="entry name" value="NAT_SF"/>
    <property type="match status" value="1"/>
</dbReference>
<gene>
    <name evidence="4" type="ORF">F3S47_04760</name>
</gene>
<keyword evidence="1 4" id="KW-0808">Transferase</keyword>
<dbReference type="RefSeq" id="WP_150444040.1">
    <property type="nucleotide sequence ID" value="NZ_VYQE01000001.1"/>
</dbReference>
<dbReference type="Gene3D" id="3.40.630.30">
    <property type="match status" value="1"/>
</dbReference>
<proteinExistence type="predicted"/>
<evidence type="ECO:0000256" key="1">
    <source>
        <dbReference type="ARBA" id="ARBA00022679"/>
    </source>
</evidence>
<protein>
    <submittedName>
        <fullName evidence="4">GNAT family N-acetyltransferase</fullName>
    </submittedName>
</protein>